<evidence type="ECO:0000313" key="3">
    <source>
        <dbReference type="Proteomes" id="UP000383932"/>
    </source>
</evidence>
<dbReference type="AlphaFoldDB" id="A0A5N5QVS7"/>
<dbReference type="InterPro" id="IPR051870">
    <property type="entry name" value="Elongin-A_domain"/>
</dbReference>
<feature type="region of interest" description="Disordered" evidence="1">
    <location>
        <begin position="126"/>
        <end position="156"/>
    </location>
</feature>
<dbReference type="EMBL" id="SSOP01000007">
    <property type="protein sequence ID" value="KAB5595663.1"/>
    <property type="molecule type" value="Genomic_DNA"/>
</dbReference>
<dbReference type="OrthoDB" id="21513at2759"/>
<organism evidence="2 3">
    <name type="scientific">Ceratobasidium theobromae</name>
    <dbReference type="NCBI Taxonomy" id="1582974"/>
    <lineage>
        <taxon>Eukaryota</taxon>
        <taxon>Fungi</taxon>
        <taxon>Dikarya</taxon>
        <taxon>Basidiomycota</taxon>
        <taxon>Agaricomycotina</taxon>
        <taxon>Agaricomycetes</taxon>
        <taxon>Cantharellales</taxon>
        <taxon>Ceratobasidiaceae</taxon>
        <taxon>Ceratobasidium</taxon>
    </lineage>
</organism>
<dbReference type="Proteomes" id="UP000383932">
    <property type="component" value="Unassembled WGS sequence"/>
</dbReference>
<protein>
    <recommendedName>
        <fullName evidence="4">Elongin-A</fullName>
    </recommendedName>
</protein>
<gene>
    <name evidence="2" type="ORF">CTheo_901</name>
</gene>
<accession>A0A5N5QVS7</accession>
<dbReference type="Gene3D" id="6.10.250.3180">
    <property type="match status" value="1"/>
</dbReference>
<feature type="region of interest" description="Disordered" evidence="1">
    <location>
        <begin position="205"/>
        <end position="236"/>
    </location>
</feature>
<sequence>MPESIYSCNVPRLQEYCYKVILSNIDCAFLSAVLSTGDIPFRVIRPVLERCKVEKLKQLEQASPHLENDTQVIWKKRCLDEFLEIRQSHENGSLSEPQSWREQYYAALAERERKISDSASRLRGMYQQGESSKRGRQTLYTAKAPPPKRGRFGHIGISKPRTLMDKARQDTRRIQHVWNGSSGSSGQPVAQRKVIPLGKLDLFGERPTQSALPKAVSTATKRGNLGPVAGHPPPTA</sequence>
<reference evidence="2 3" key="1">
    <citation type="journal article" date="2019" name="Fungal Biol. Biotechnol.">
        <title>Draft genome sequence of fastidious pathogen Ceratobasidium theobromae, which causes vascular-streak dieback in Theobroma cacao.</title>
        <authorList>
            <person name="Ali S.S."/>
            <person name="Asman A."/>
            <person name="Shao J."/>
            <person name="Firmansyah A.P."/>
            <person name="Susilo A.W."/>
            <person name="Rosmana A."/>
            <person name="McMahon P."/>
            <person name="Junaid M."/>
            <person name="Guest D."/>
            <person name="Kheng T.Y."/>
            <person name="Meinhardt L.W."/>
            <person name="Bailey B.A."/>
        </authorList>
    </citation>
    <scope>NUCLEOTIDE SEQUENCE [LARGE SCALE GENOMIC DNA]</scope>
    <source>
        <strain evidence="2 3">CT2</strain>
    </source>
</reference>
<evidence type="ECO:0000313" key="2">
    <source>
        <dbReference type="EMBL" id="KAB5595663.1"/>
    </source>
</evidence>
<dbReference type="GO" id="GO:0006368">
    <property type="term" value="P:transcription elongation by RNA polymerase II"/>
    <property type="evidence" value="ECO:0007669"/>
    <property type="project" value="InterPro"/>
</dbReference>
<dbReference type="PANTHER" id="PTHR15141:SF76">
    <property type="entry name" value="TRANSCRIPTION ELONGATION FACTOR B POLYPEPTIDE 3"/>
    <property type="match status" value="1"/>
</dbReference>
<name>A0A5N5QVS7_9AGAM</name>
<proteinExistence type="predicted"/>
<evidence type="ECO:0008006" key="4">
    <source>
        <dbReference type="Google" id="ProtNLM"/>
    </source>
</evidence>
<dbReference type="Pfam" id="PF06881">
    <property type="entry name" value="Elongin_A"/>
    <property type="match status" value="1"/>
</dbReference>
<dbReference type="InterPro" id="IPR010684">
    <property type="entry name" value="RNA_pol_II_trans_fac_SIII_A"/>
</dbReference>
<comment type="caution">
    <text evidence="2">The sequence shown here is derived from an EMBL/GenBank/DDBJ whole genome shotgun (WGS) entry which is preliminary data.</text>
</comment>
<dbReference type="GO" id="GO:0070449">
    <property type="term" value="C:elongin complex"/>
    <property type="evidence" value="ECO:0007669"/>
    <property type="project" value="InterPro"/>
</dbReference>
<keyword evidence="3" id="KW-1185">Reference proteome</keyword>
<evidence type="ECO:0000256" key="1">
    <source>
        <dbReference type="SAM" id="MobiDB-lite"/>
    </source>
</evidence>
<dbReference type="PANTHER" id="PTHR15141">
    <property type="entry name" value="TRANSCRIPTION ELONGATION FACTOR B POLYPEPTIDE 3"/>
    <property type="match status" value="1"/>
</dbReference>
<feature type="compositionally biased region" description="Polar residues" evidence="1">
    <location>
        <begin position="207"/>
        <end position="221"/>
    </location>
</feature>